<dbReference type="Proteomes" id="UP001396334">
    <property type="component" value="Unassembled WGS sequence"/>
</dbReference>
<keyword evidence="10 12" id="KW-0503">Monooxygenase</keyword>
<keyword evidence="4 12" id="KW-0349">Heme</keyword>
<dbReference type="InterPro" id="IPR002401">
    <property type="entry name" value="Cyt_P450_E_grp-I"/>
</dbReference>
<sequence>MELVLLVSCSFLLVALMKFLYDYLWRPLRIQYILNSQGIKGPPYRFIHGNNKEVVKMEKEALSKTLDLTHDIFPVVRPHLSSWINRYGKNYLYWNGVRAQLVISEPELVKEVLKNSEKAIPKKKPSIYASKLVGNGLVSLEGEKWARQRKLANYVFHGENLKNMTPAVIASVETMLEKWKGREGKEIEVFQEFRLLTSEVISRTAFGSSYLEGEKIFDMLNKLLIIMSRNMFKTSIPFIHKLWKSEELAKEIQDCVVKIVKKREDKVVIGEADSFGNDFLGLLVHASHDSDEKNRLSLEDLVDECKTFYLAGQETVNSLLAWTVLLLAIHGDWQEKARREAIQIFGNQIPDLEGIAKLKTMTMIINETLRLYGPLTLFLREVGREVQLGKLVLPANIDLLVPNMALQHDPHLWGDDVHLFKPERFAEGIARATKYNSAAFFPFGLGPRSCVGMNFATTETKIALSMILQRYTFTLSPAYVHSPMSIITLRPRHGIQILLQSLHNYAYSTEPLRTWGSTQ</sequence>
<comment type="caution">
    <text evidence="13">The sequence shown here is derived from an EMBL/GenBank/DDBJ whole genome shotgun (WGS) entry which is preliminary data.</text>
</comment>
<evidence type="ECO:0000256" key="1">
    <source>
        <dbReference type="ARBA" id="ARBA00001971"/>
    </source>
</evidence>
<keyword evidence="7" id="KW-1133">Transmembrane helix</keyword>
<keyword evidence="9 12" id="KW-0408">Iron</keyword>
<accession>A0ABR2PI65</accession>
<comment type="subcellular location">
    <subcellularLocation>
        <location evidence="2">Membrane</location>
        <topology evidence="2">Single-pass membrane protein</topology>
    </subcellularLocation>
</comment>
<evidence type="ECO:0000256" key="8">
    <source>
        <dbReference type="ARBA" id="ARBA00023002"/>
    </source>
</evidence>
<comment type="similarity">
    <text evidence="3 12">Belongs to the cytochrome P450 family.</text>
</comment>
<dbReference type="PANTHER" id="PTHR24282">
    <property type="entry name" value="CYTOCHROME P450 FAMILY MEMBER"/>
    <property type="match status" value="1"/>
</dbReference>
<evidence type="ECO:0000256" key="6">
    <source>
        <dbReference type="ARBA" id="ARBA00022723"/>
    </source>
</evidence>
<keyword evidence="8 12" id="KW-0560">Oxidoreductase</keyword>
<evidence type="ECO:0000313" key="13">
    <source>
        <dbReference type="EMBL" id="KAK8987961.1"/>
    </source>
</evidence>
<evidence type="ECO:0000256" key="2">
    <source>
        <dbReference type="ARBA" id="ARBA00004167"/>
    </source>
</evidence>
<evidence type="ECO:0000313" key="14">
    <source>
        <dbReference type="Proteomes" id="UP001396334"/>
    </source>
</evidence>
<dbReference type="Gene3D" id="1.10.630.10">
    <property type="entry name" value="Cytochrome P450"/>
    <property type="match status" value="1"/>
</dbReference>
<keyword evidence="11" id="KW-0472">Membrane</keyword>
<evidence type="ECO:0000256" key="5">
    <source>
        <dbReference type="ARBA" id="ARBA00022692"/>
    </source>
</evidence>
<dbReference type="InterPro" id="IPR036396">
    <property type="entry name" value="Cyt_P450_sf"/>
</dbReference>
<name>A0ABR2PI65_9ROSI</name>
<dbReference type="InterPro" id="IPR050665">
    <property type="entry name" value="Cytochrome_P450_Monooxygen"/>
</dbReference>
<keyword evidence="14" id="KW-1185">Reference proteome</keyword>
<evidence type="ECO:0000256" key="12">
    <source>
        <dbReference type="RuleBase" id="RU000461"/>
    </source>
</evidence>
<dbReference type="InterPro" id="IPR017972">
    <property type="entry name" value="Cyt_P450_CS"/>
</dbReference>
<dbReference type="Pfam" id="PF00067">
    <property type="entry name" value="p450"/>
    <property type="match status" value="1"/>
</dbReference>
<keyword evidence="6 12" id="KW-0479">Metal-binding</keyword>
<keyword evidence="5" id="KW-0812">Transmembrane</keyword>
<reference evidence="13 14" key="1">
    <citation type="journal article" date="2024" name="G3 (Bethesda)">
        <title>Genome assembly of Hibiscus sabdariffa L. provides insights into metabolisms of medicinal natural products.</title>
        <authorList>
            <person name="Kim T."/>
        </authorList>
    </citation>
    <scope>NUCLEOTIDE SEQUENCE [LARGE SCALE GENOMIC DNA]</scope>
    <source>
        <strain evidence="13">TK-2024</strain>
        <tissue evidence="13">Old leaves</tissue>
    </source>
</reference>
<proteinExistence type="inferred from homology"/>
<comment type="cofactor">
    <cofactor evidence="1">
        <name>heme</name>
        <dbReference type="ChEBI" id="CHEBI:30413"/>
    </cofactor>
</comment>
<evidence type="ECO:0000256" key="11">
    <source>
        <dbReference type="ARBA" id="ARBA00023136"/>
    </source>
</evidence>
<evidence type="ECO:0000256" key="3">
    <source>
        <dbReference type="ARBA" id="ARBA00010617"/>
    </source>
</evidence>
<evidence type="ECO:0000256" key="4">
    <source>
        <dbReference type="ARBA" id="ARBA00022617"/>
    </source>
</evidence>
<dbReference type="EMBL" id="JBBPBN010000059">
    <property type="protein sequence ID" value="KAK8987961.1"/>
    <property type="molecule type" value="Genomic_DNA"/>
</dbReference>
<organism evidence="13 14">
    <name type="scientific">Hibiscus sabdariffa</name>
    <name type="common">roselle</name>
    <dbReference type="NCBI Taxonomy" id="183260"/>
    <lineage>
        <taxon>Eukaryota</taxon>
        <taxon>Viridiplantae</taxon>
        <taxon>Streptophyta</taxon>
        <taxon>Embryophyta</taxon>
        <taxon>Tracheophyta</taxon>
        <taxon>Spermatophyta</taxon>
        <taxon>Magnoliopsida</taxon>
        <taxon>eudicotyledons</taxon>
        <taxon>Gunneridae</taxon>
        <taxon>Pentapetalae</taxon>
        <taxon>rosids</taxon>
        <taxon>malvids</taxon>
        <taxon>Malvales</taxon>
        <taxon>Malvaceae</taxon>
        <taxon>Malvoideae</taxon>
        <taxon>Hibiscus</taxon>
    </lineage>
</organism>
<dbReference type="SUPFAM" id="SSF48264">
    <property type="entry name" value="Cytochrome P450"/>
    <property type="match status" value="1"/>
</dbReference>
<dbReference type="PANTHER" id="PTHR24282:SF226">
    <property type="entry name" value="CYTOCHROME P450 CYP749A22-LIKE"/>
    <property type="match status" value="1"/>
</dbReference>
<evidence type="ECO:0000256" key="7">
    <source>
        <dbReference type="ARBA" id="ARBA00022989"/>
    </source>
</evidence>
<dbReference type="PRINTS" id="PR00385">
    <property type="entry name" value="P450"/>
</dbReference>
<dbReference type="PROSITE" id="PS00086">
    <property type="entry name" value="CYTOCHROME_P450"/>
    <property type="match status" value="1"/>
</dbReference>
<dbReference type="PRINTS" id="PR00463">
    <property type="entry name" value="EP450I"/>
</dbReference>
<evidence type="ECO:0000256" key="9">
    <source>
        <dbReference type="ARBA" id="ARBA00023004"/>
    </source>
</evidence>
<evidence type="ECO:0000256" key="10">
    <source>
        <dbReference type="ARBA" id="ARBA00023033"/>
    </source>
</evidence>
<gene>
    <name evidence="13" type="ORF">V6N11_065565</name>
</gene>
<dbReference type="InterPro" id="IPR001128">
    <property type="entry name" value="Cyt_P450"/>
</dbReference>
<evidence type="ECO:0008006" key="15">
    <source>
        <dbReference type="Google" id="ProtNLM"/>
    </source>
</evidence>
<protein>
    <recommendedName>
        <fullName evidence="15">Cytochrome P450 CYP749A22-like</fullName>
    </recommendedName>
</protein>